<gene>
    <name evidence="1" type="ORF">ACJIZ3_000911</name>
</gene>
<comment type="caution">
    <text evidence="1">The sequence shown here is derived from an EMBL/GenBank/DDBJ whole genome shotgun (WGS) entry which is preliminary data.</text>
</comment>
<organism evidence="1 2">
    <name type="scientific">Penstemon smallii</name>
    <dbReference type="NCBI Taxonomy" id="265156"/>
    <lineage>
        <taxon>Eukaryota</taxon>
        <taxon>Viridiplantae</taxon>
        <taxon>Streptophyta</taxon>
        <taxon>Embryophyta</taxon>
        <taxon>Tracheophyta</taxon>
        <taxon>Spermatophyta</taxon>
        <taxon>Magnoliopsida</taxon>
        <taxon>eudicotyledons</taxon>
        <taxon>Gunneridae</taxon>
        <taxon>Pentapetalae</taxon>
        <taxon>asterids</taxon>
        <taxon>lamiids</taxon>
        <taxon>Lamiales</taxon>
        <taxon>Plantaginaceae</taxon>
        <taxon>Cheloneae</taxon>
        <taxon>Penstemon</taxon>
    </lineage>
</organism>
<accession>A0ABD3U4U6</accession>
<sequence>MLKDYLISWYKCLLKLVLMIEYCQRFIAPRYSVVL</sequence>
<name>A0ABD3U4U6_9LAMI</name>
<evidence type="ECO:0000313" key="1">
    <source>
        <dbReference type="EMBL" id="KAL3843508.1"/>
    </source>
</evidence>
<reference evidence="1 2" key="1">
    <citation type="submission" date="2024-12" db="EMBL/GenBank/DDBJ databases">
        <title>The unique morphological basis and parallel evolutionary history of personate flowers in Penstemon.</title>
        <authorList>
            <person name="Depatie T.H."/>
            <person name="Wessinger C.A."/>
        </authorList>
    </citation>
    <scope>NUCLEOTIDE SEQUENCE [LARGE SCALE GENOMIC DNA]</scope>
    <source>
        <strain evidence="1">WTNN_2</strain>
        <tissue evidence="1">Leaf</tissue>
    </source>
</reference>
<dbReference type="EMBL" id="JBJXBP010000002">
    <property type="protein sequence ID" value="KAL3843508.1"/>
    <property type="molecule type" value="Genomic_DNA"/>
</dbReference>
<proteinExistence type="predicted"/>
<evidence type="ECO:0000313" key="2">
    <source>
        <dbReference type="Proteomes" id="UP001634393"/>
    </source>
</evidence>
<protein>
    <submittedName>
        <fullName evidence="1">Uncharacterized protein</fullName>
    </submittedName>
</protein>
<keyword evidence="2" id="KW-1185">Reference proteome</keyword>
<dbReference type="Proteomes" id="UP001634393">
    <property type="component" value="Unassembled WGS sequence"/>
</dbReference>
<dbReference type="AlphaFoldDB" id="A0ABD3U4U6"/>